<dbReference type="Gene3D" id="3.30.1150.10">
    <property type="match status" value="1"/>
</dbReference>
<accession>A0A158DMG5</accession>
<dbReference type="OrthoDB" id="9792439at2"/>
<dbReference type="EMBL" id="FCOF02000082">
    <property type="protein sequence ID" value="SAK95802.1"/>
    <property type="molecule type" value="Genomic_DNA"/>
</dbReference>
<comment type="caution">
    <text evidence="7">The sequence shown here is derived from an EMBL/GenBank/DDBJ whole genome shotgun (WGS) entry which is preliminary data.</text>
</comment>
<comment type="subcellular location">
    <subcellularLocation>
        <location evidence="1">Membrane</location>
        <topology evidence="1">Single-pass membrane protein</topology>
    </subcellularLocation>
</comment>
<gene>
    <name evidence="7" type="ORF">AWB75_06953</name>
</gene>
<dbReference type="SUPFAM" id="SSF74653">
    <property type="entry name" value="TolA/TonB C-terminal domain"/>
    <property type="match status" value="1"/>
</dbReference>
<dbReference type="NCBIfam" id="TIGR01352">
    <property type="entry name" value="tonB_Cterm"/>
    <property type="match status" value="1"/>
</dbReference>
<dbReference type="InterPro" id="IPR006260">
    <property type="entry name" value="TonB/TolA_C"/>
</dbReference>
<evidence type="ECO:0000256" key="3">
    <source>
        <dbReference type="ARBA" id="ARBA00022989"/>
    </source>
</evidence>
<keyword evidence="4" id="KW-0472">Membrane</keyword>
<feature type="region of interest" description="Disordered" evidence="5">
    <location>
        <begin position="74"/>
        <end position="118"/>
    </location>
</feature>
<evidence type="ECO:0000313" key="8">
    <source>
        <dbReference type="Proteomes" id="UP000054870"/>
    </source>
</evidence>
<dbReference type="GO" id="GO:0055085">
    <property type="term" value="P:transmembrane transport"/>
    <property type="evidence" value="ECO:0007669"/>
    <property type="project" value="InterPro"/>
</dbReference>
<keyword evidence="2" id="KW-0812">Transmembrane</keyword>
<dbReference type="Proteomes" id="UP000054870">
    <property type="component" value="Unassembled WGS sequence"/>
</dbReference>
<feature type="compositionally biased region" description="Basic and acidic residues" evidence="5">
    <location>
        <begin position="88"/>
        <end position="99"/>
    </location>
</feature>
<feature type="compositionally biased region" description="Polar residues" evidence="5">
    <location>
        <begin position="77"/>
        <end position="87"/>
    </location>
</feature>
<dbReference type="GO" id="GO:0016020">
    <property type="term" value="C:membrane"/>
    <property type="evidence" value="ECO:0007669"/>
    <property type="project" value="UniProtKB-SubCell"/>
</dbReference>
<name>A0A158DMG5_9BURK</name>
<sequence length="202" mass="22224">MRASWWLAPDKPTPPATVALDMQLVELAPPPAPTSAQPLTHPAVRAQPLFQLRPPAHVQPGPRMASPVTRQAVIQRPAQQAIRQDTATTRDEAAEHSAKSPENVAAAPSTTPSGPTQARLLSQPLPVLPDDLREVAYQAVAVARFDVHGDGSFDVELVRPTQNPRLNQILLETLRKWRFFPAMENGHPIESHQDLRVHFNVD</sequence>
<organism evidence="7 8">
    <name type="scientific">Caballeronia catudaia</name>
    <dbReference type="NCBI Taxonomy" id="1777136"/>
    <lineage>
        <taxon>Bacteria</taxon>
        <taxon>Pseudomonadati</taxon>
        <taxon>Pseudomonadota</taxon>
        <taxon>Betaproteobacteria</taxon>
        <taxon>Burkholderiales</taxon>
        <taxon>Burkholderiaceae</taxon>
        <taxon>Caballeronia</taxon>
    </lineage>
</organism>
<keyword evidence="8" id="KW-1185">Reference proteome</keyword>
<evidence type="ECO:0000259" key="6">
    <source>
        <dbReference type="PROSITE" id="PS52015"/>
    </source>
</evidence>
<evidence type="ECO:0000256" key="4">
    <source>
        <dbReference type="ARBA" id="ARBA00023136"/>
    </source>
</evidence>
<evidence type="ECO:0000256" key="1">
    <source>
        <dbReference type="ARBA" id="ARBA00004167"/>
    </source>
</evidence>
<protein>
    <submittedName>
        <fullName evidence="7">Gram-negative bacterial tonB protein</fullName>
    </submittedName>
</protein>
<reference evidence="7" key="1">
    <citation type="submission" date="2016-01" db="EMBL/GenBank/DDBJ databases">
        <authorList>
            <person name="Peeters C."/>
        </authorList>
    </citation>
    <scope>NUCLEOTIDE SEQUENCE [LARGE SCALE GENOMIC DNA]</scope>
    <source>
        <strain evidence="7">LMG 29318</strain>
    </source>
</reference>
<evidence type="ECO:0000313" key="7">
    <source>
        <dbReference type="EMBL" id="SAK95802.1"/>
    </source>
</evidence>
<dbReference type="Pfam" id="PF03544">
    <property type="entry name" value="TonB_C"/>
    <property type="match status" value="1"/>
</dbReference>
<feature type="domain" description="TonB C-terminal" evidence="6">
    <location>
        <begin position="113"/>
        <end position="202"/>
    </location>
</feature>
<proteinExistence type="predicted"/>
<feature type="compositionally biased region" description="Polar residues" evidence="5">
    <location>
        <begin position="108"/>
        <end position="118"/>
    </location>
</feature>
<dbReference type="PROSITE" id="PS52015">
    <property type="entry name" value="TONB_CTD"/>
    <property type="match status" value="1"/>
</dbReference>
<evidence type="ECO:0000256" key="2">
    <source>
        <dbReference type="ARBA" id="ARBA00022692"/>
    </source>
</evidence>
<dbReference type="InterPro" id="IPR037682">
    <property type="entry name" value="TonB_C"/>
</dbReference>
<dbReference type="AlphaFoldDB" id="A0A158DMG5"/>
<keyword evidence="3" id="KW-1133">Transmembrane helix</keyword>
<evidence type="ECO:0000256" key="5">
    <source>
        <dbReference type="SAM" id="MobiDB-lite"/>
    </source>
</evidence>